<dbReference type="PROSITE" id="PS50887">
    <property type="entry name" value="GGDEF"/>
    <property type="match status" value="1"/>
</dbReference>
<evidence type="ECO:0000313" key="9">
    <source>
        <dbReference type="Proteomes" id="UP001595967"/>
    </source>
</evidence>
<evidence type="ECO:0000259" key="7">
    <source>
        <dbReference type="PROSITE" id="PS50887"/>
    </source>
</evidence>
<keyword evidence="3" id="KW-0479">Metal-binding</keyword>
<dbReference type="NCBIfam" id="TIGR00254">
    <property type="entry name" value="GGDEF"/>
    <property type="match status" value="1"/>
</dbReference>
<dbReference type="InterPro" id="IPR029787">
    <property type="entry name" value="Nucleotide_cyclase"/>
</dbReference>
<evidence type="ECO:0000256" key="4">
    <source>
        <dbReference type="ARBA" id="ARBA00023004"/>
    </source>
</evidence>
<name>A0ABV9GWH4_9BURK</name>
<keyword evidence="9" id="KW-1185">Reference proteome</keyword>
<dbReference type="InterPro" id="IPR043128">
    <property type="entry name" value="Rev_trsase/Diguanyl_cyclase"/>
</dbReference>
<gene>
    <name evidence="8" type="ORF">ACFO3A_06645</name>
</gene>
<organism evidence="8 9">
    <name type="scientific">Comamonas nitrativorans</name>
    <dbReference type="NCBI Taxonomy" id="108437"/>
    <lineage>
        <taxon>Bacteria</taxon>
        <taxon>Pseudomonadati</taxon>
        <taxon>Pseudomonadota</taxon>
        <taxon>Betaproteobacteria</taxon>
        <taxon>Burkholderiales</taxon>
        <taxon>Comamonadaceae</taxon>
        <taxon>Comamonas</taxon>
    </lineage>
</organism>
<keyword evidence="4" id="KW-0408">Iron</keyword>
<dbReference type="CDD" id="cd01949">
    <property type="entry name" value="GGDEF"/>
    <property type="match status" value="1"/>
</dbReference>
<dbReference type="SMART" id="SM00267">
    <property type="entry name" value="GGDEF"/>
    <property type="match status" value="1"/>
</dbReference>
<comment type="caution">
    <text evidence="8">The sequence shown here is derived from an EMBL/GenBank/DDBJ whole genome shotgun (WGS) entry which is preliminary data.</text>
</comment>
<dbReference type="PANTHER" id="PTHR45138">
    <property type="entry name" value="REGULATORY COMPONENTS OF SENSORY TRANSDUCTION SYSTEM"/>
    <property type="match status" value="1"/>
</dbReference>
<dbReference type="RefSeq" id="WP_377725044.1">
    <property type="nucleotide sequence ID" value="NZ_JBHSEW010000005.1"/>
</dbReference>
<evidence type="ECO:0000256" key="6">
    <source>
        <dbReference type="SAM" id="Coils"/>
    </source>
</evidence>
<dbReference type="EC" id="2.7.7.65" evidence="2"/>
<dbReference type="Proteomes" id="UP001595967">
    <property type="component" value="Unassembled WGS sequence"/>
</dbReference>
<dbReference type="SUPFAM" id="SSF55073">
    <property type="entry name" value="Nucleotide cyclase"/>
    <property type="match status" value="1"/>
</dbReference>
<evidence type="ECO:0000313" key="8">
    <source>
        <dbReference type="EMBL" id="MFC4621894.1"/>
    </source>
</evidence>
<evidence type="ECO:0000256" key="2">
    <source>
        <dbReference type="ARBA" id="ARBA00012528"/>
    </source>
</evidence>
<evidence type="ECO:0000256" key="1">
    <source>
        <dbReference type="ARBA" id="ARBA00010587"/>
    </source>
</evidence>
<dbReference type="InterPro" id="IPR050469">
    <property type="entry name" value="Diguanylate_Cyclase"/>
</dbReference>
<dbReference type="Gene3D" id="3.30.70.270">
    <property type="match status" value="1"/>
</dbReference>
<dbReference type="EMBL" id="JBHSEW010000005">
    <property type="protein sequence ID" value="MFC4621894.1"/>
    <property type="molecule type" value="Genomic_DNA"/>
</dbReference>
<dbReference type="InterPro" id="IPR012827">
    <property type="entry name" value="Hemerythrin_metal-bd"/>
</dbReference>
<dbReference type="Gene3D" id="1.20.120.50">
    <property type="entry name" value="Hemerythrin-like"/>
    <property type="match status" value="1"/>
</dbReference>
<protein>
    <recommendedName>
        <fullName evidence="2">diguanylate cyclase</fullName>
        <ecNumber evidence="2">2.7.7.65</ecNumber>
    </recommendedName>
</protein>
<dbReference type="CDD" id="cd12107">
    <property type="entry name" value="Hemerythrin"/>
    <property type="match status" value="1"/>
</dbReference>
<dbReference type="InterPro" id="IPR000160">
    <property type="entry name" value="GGDEF_dom"/>
</dbReference>
<dbReference type="PANTHER" id="PTHR45138:SF9">
    <property type="entry name" value="DIGUANYLATE CYCLASE DGCM-RELATED"/>
    <property type="match status" value="1"/>
</dbReference>
<dbReference type="InterPro" id="IPR012312">
    <property type="entry name" value="Hemerythrin-like"/>
</dbReference>
<evidence type="ECO:0000256" key="5">
    <source>
        <dbReference type="ARBA" id="ARBA00034247"/>
    </source>
</evidence>
<proteinExistence type="inferred from homology"/>
<dbReference type="Pfam" id="PF01814">
    <property type="entry name" value="Hemerythrin"/>
    <property type="match status" value="1"/>
</dbReference>
<reference evidence="9" key="1">
    <citation type="journal article" date="2019" name="Int. J. Syst. Evol. Microbiol.">
        <title>The Global Catalogue of Microorganisms (GCM) 10K type strain sequencing project: providing services to taxonomists for standard genome sequencing and annotation.</title>
        <authorList>
            <consortium name="The Broad Institute Genomics Platform"/>
            <consortium name="The Broad Institute Genome Sequencing Center for Infectious Disease"/>
            <person name="Wu L."/>
            <person name="Ma J."/>
        </authorList>
    </citation>
    <scope>NUCLEOTIDE SEQUENCE [LARGE SCALE GENOMIC DNA]</scope>
    <source>
        <strain evidence="9">JCM 11650</strain>
    </source>
</reference>
<accession>A0ABV9GWH4</accession>
<dbReference type="InterPro" id="IPR035938">
    <property type="entry name" value="Hemerythrin-like_sf"/>
</dbReference>
<dbReference type="Pfam" id="PF00990">
    <property type="entry name" value="GGDEF"/>
    <property type="match status" value="1"/>
</dbReference>
<comment type="catalytic activity">
    <reaction evidence="5">
        <text>2 GTP = 3',3'-c-di-GMP + 2 diphosphate</text>
        <dbReference type="Rhea" id="RHEA:24898"/>
        <dbReference type="ChEBI" id="CHEBI:33019"/>
        <dbReference type="ChEBI" id="CHEBI:37565"/>
        <dbReference type="ChEBI" id="CHEBI:58805"/>
        <dbReference type="EC" id="2.7.7.65"/>
    </reaction>
</comment>
<evidence type="ECO:0000256" key="3">
    <source>
        <dbReference type="ARBA" id="ARBA00022723"/>
    </source>
</evidence>
<feature type="domain" description="GGDEF" evidence="7">
    <location>
        <begin position="237"/>
        <end position="376"/>
    </location>
</feature>
<dbReference type="NCBIfam" id="TIGR02481">
    <property type="entry name" value="hemeryth_dom"/>
    <property type="match status" value="1"/>
</dbReference>
<dbReference type="NCBIfam" id="NF033749">
    <property type="entry name" value="bact_hemeryth"/>
    <property type="match status" value="1"/>
</dbReference>
<dbReference type="SUPFAM" id="SSF47188">
    <property type="entry name" value="Hemerythrin-like"/>
    <property type="match status" value="1"/>
</dbReference>
<feature type="coiled-coil region" evidence="6">
    <location>
        <begin position="168"/>
        <end position="202"/>
    </location>
</feature>
<comment type="similarity">
    <text evidence="1">Belongs to the hemerythrin family.</text>
</comment>
<keyword evidence="6" id="KW-0175">Coiled coil</keyword>
<sequence>MDNAFVWDNNFVTGFDDLDQQHHVLVDLFNELNHAMLNPLGDRDGMLADVYGRLLAYTEYHFREEEDLMAQYGVDMRHVQNHRSMHQQFVQQIQTLWTQRATMSDPSATLVGFLTSWLGLHILGIDQSMARQIIAIQGGMSPSKAYEIEVKFHDNGTQALLRLIGKLYTALSAQNMQLALANQNLEDRVVLRTQELEAANARLRAVSRTDALLGIANRSHFHERLEQICALALRGERPVGVIMIDVDCFKAFNDRYGHLRGDECLQKVAKALNACLHRTSDLVARYGGEELVVLLPDTNLEGAQEVARRMVQAVAELAIPHQGSVAAEIVTVSAGVCSQIPYPGKEGDSGSAALLACADAALYRAKAQGRNQFAVG</sequence>